<reference evidence="1" key="1">
    <citation type="submission" date="2021-09" db="EMBL/GenBank/DDBJ databases">
        <authorList>
            <consortium name="Pathogen Informatics"/>
        </authorList>
    </citation>
    <scope>NUCLEOTIDE SEQUENCE</scope>
</reference>
<sequence length="89" mass="10403">MDAERALNDCSETQPVILLVHQPNGASKILRNTKKRIDLVLSGHTHAGQFYIVWFLAYLKNDFLYGHYQVYIYIQPAMKWLSTYQTLQN</sequence>
<evidence type="ECO:0000313" key="1">
    <source>
        <dbReference type="EMBL" id="CAG9537414.1"/>
    </source>
</evidence>
<dbReference type="SUPFAM" id="SSF56300">
    <property type="entry name" value="Metallo-dependent phosphatases"/>
    <property type="match status" value="1"/>
</dbReference>
<dbReference type="PANTHER" id="PTHR31302">
    <property type="entry name" value="TRANSMEMBRANE PROTEIN WITH METALLOPHOSPHOESTERASE DOMAIN-RELATED"/>
    <property type="match status" value="1"/>
</dbReference>
<organism evidence="1 2">
    <name type="scientific">Cercopithifilaria johnstoni</name>
    <dbReference type="NCBI Taxonomy" id="2874296"/>
    <lineage>
        <taxon>Eukaryota</taxon>
        <taxon>Metazoa</taxon>
        <taxon>Ecdysozoa</taxon>
        <taxon>Nematoda</taxon>
        <taxon>Chromadorea</taxon>
        <taxon>Rhabditida</taxon>
        <taxon>Spirurina</taxon>
        <taxon>Spiruromorpha</taxon>
        <taxon>Filarioidea</taxon>
        <taxon>Onchocercidae</taxon>
        <taxon>Cercopithifilaria</taxon>
    </lineage>
</organism>
<dbReference type="AlphaFoldDB" id="A0A8J2MRD4"/>
<dbReference type="Proteomes" id="UP000746747">
    <property type="component" value="Unassembled WGS sequence"/>
</dbReference>
<dbReference type="PANTHER" id="PTHR31302:SF0">
    <property type="entry name" value="TRANSMEMBRANE PROTEIN WITH METALLOPHOSPHOESTERASE DOMAIN"/>
    <property type="match status" value="1"/>
</dbReference>
<comment type="caution">
    <text evidence="1">The sequence shown here is derived from an EMBL/GenBank/DDBJ whole genome shotgun (WGS) entry which is preliminary data.</text>
</comment>
<proteinExistence type="predicted"/>
<evidence type="ECO:0008006" key="3">
    <source>
        <dbReference type="Google" id="ProtNLM"/>
    </source>
</evidence>
<dbReference type="EMBL" id="CAKAEH010001543">
    <property type="protein sequence ID" value="CAG9537414.1"/>
    <property type="molecule type" value="Genomic_DNA"/>
</dbReference>
<protein>
    <recommendedName>
        <fullName evidence="3">Calcineurin-like phosphoesterase domain-containing protein</fullName>
    </recommendedName>
</protein>
<dbReference type="InterPro" id="IPR029052">
    <property type="entry name" value="Metallo-depent_PP-like"/>
</dbReference>
<accession>A0A8J2MRD4</accession>
<gene>
    <name evidence="1" type="ORF">CJOHNSTONI_LOCUS7231</name>
</gene>
<dbReference type="OrthoDB" id="783096at2759"/>
<keyword evidence="2" id="KW-1185">Reference proteome</keyword>
<name>A0A8J2MRD4_9BILA</name>
<evidence type="ECO:0000313" key="2">
    <source>
        <dbReference type="Proteomes" id="UP000746747"/>
    </source>
</evidence>
<dbReference type="InterPro" id="IPR051158">
    <property type="entry name" value="Metallophosphoesterase_sf"/>
</dbReference>